<dbReference type="KEGG" id="srd:SD10_03545"/>
<proteinExistence type="predicted"/>
<gene>
    <name evidence="1" type="ORF">SD10_03545</name>
</gene>
<keyword evidence="2" id="KW-1185">Reference proteome</keyword>
<dbReference type="InterPro" id="IPR013324">
    <property type="entry name" value="RNA_pol_sigma_r3/r4-like"/>
</dbReference>
<reference evidence="1 2" key="1">
    <citation type="journal article" date="2014" name="Curr. Microbiol.">
        <title>Spirosoma radiotolerans sp. nov., a gamma-radiation-resistant bacterium isolated from gamma ray-irradiated soil.</title>
        <authorList>
            <person name="Lee J.J."/>
            <person name="Srinivasan S."/>
            <person name="Lim S."/>
            <person name="Joe M."/>
            <person name="Im S."/>
            <person name="Bae S.I."/>
            <person name="Park K.R."/>
            <person name="Han J.H."/>
            <person name="Park S.H."/>
            <person name="Joo B.M."/>
            <person name="Park S.J."/>
            <person name="Kim M.K."/>
        </authorList>
    </citation>
    <scope>NUCLEOTIDE SEQUENCE [LARGE SCALE GENOMIC DNA]</scope>
    <source>
        <strain evidence="1 2">DG5A</strain>
    </source>
</reference>
<dbReference type="EMBL" id="CP010429">
    <property type="protein sequence ID" value="AKD54114.1"/>
    <property type="molecule type" value="Genomic_DNA"/>
</dbReference>
<accession>A0A0E3ZS25</accession>
<dbReference type="SUPFAM" id="SSF88659">
    <property type="entry name" value="Sigma3 and sigma4 domains of RNA polymerase sigma factors"/>
    <property type="match status" value="1"/>
</dbReference>
<name>A0A0E3ZS25_9BACT</name>
<evidence type="ECO:0000313" key="2">
    <source>
        <dbReference type="Proteomes" id="UP000033054"/>
    </source>
</evidence>
<organism evidence="1 2">
    <name type="scientific">Spirosoma radiotolerans</name>
    <dbReference type="NCBI Taxonomy" id="1379870"/>
    <lineage>
        <taxon>Bacteria</taxon>
        <taxon>Pseudomonadati</taxon>
        <taxon>Bacteroidota</taxon>
        <taxon>Cytophagia</taxon>
        <taxon>Cytophagales</taxon>
        <taxon>Cytophagaceae</taxon>
        <taxon>Spirosoma</taxon>
    </lineage>
</organism>
<protein>
    <recommendedName>
        <fullName evidence="3">RNA polymerase sigma factor 70 region 4 type 2 domain-containing protein</fullName>
    </recommendedName>
</protein>
<evidence type="ECO:0008006" key="3">
    <source>
        <dbReference type="Google" id="ProtNLM"/>
    </source>
</evidence>
<evidence type="ECO:0000313" key="1">
    <source>
        <dbReference type="EMBL" id="AKD54114.1"/>
    </source>
</evidence>
<dbReference type="STRING" id="1379870.SD10_03545"/>
<sequence>MKQAEKRQTSQEVIRHADQLTLYDRYGSMAYGVILRIIPEPERAQAVLIDLFSSPQLLACAEIPTHTAGEIIRLARAKALAAKCVAPVSSLTLSDSDVNGHFDTNDNVENIVFDLSFCQGYSLEAIAEKLQLSRTNVLKSIYTYFKHLRSS</sequence>
<dbReference type="RefSeq" id="WP_046375711.1">
    <property type="nucleotide sequence ID" value="NZ_CP010429.1"/>
</dbReference>
<dbReference type="PATRIC" id="fig|1379870.5.peg.775"/>
<dbReference type="HOGENOM" id="CLU_1730258_0_0_10"/>
<dbReference type="OrthoDB" id="963470at2"/>
<dbReference type="AlphaFoldDB" id="A0A0E3ZS25"/>
<dbReference type="Proteomes" id="UP000033054">
    <property type="component" value="Chromosome"/>
</dbReference>